<dbReference type="Proteomes" id="UP001597532">
    <property type="component" value="Unassembled WGS sequence"/>
</dbReference>
<evidence type="ECO:0000313" key="6">
    <source>
        <dbReference type="EMBL" id="MFD2791678.1"/>
    </source>
</evidence>
<evidence type="ECO:0000256" key="5">
    <source>
        <dbReference type="SAM" id="Phobius"/>
    </source>
</evidence>
<dbReference type="EMBL" id="JBHUOK010000034">
    <property type="protein sequence ID" value="MFD2791678.1"/>
    <property type="molecule type" value="Genomic_DNA"/>
</dbReference>
<evidence type="ECO:0000256" key="3">
    <source>
        <dbReference type="ARBA" id="ARBA00022989"/>
    </source>
</evidence>
<evidence type="ECO:0000256" key="1">
    <source>
        <dbReference type="ARBA" id="ARBA00004370"/>
    </source>
</evidence>
<organism evidence="6 7">
    <name type="scientific">Arenibacter antarcticus</name>
    <dbReference type="NCBI Taxonomy" id="2040469"/>
    <lineage>
        <taxon>Bacteria</taxon>
        <taxon>Pseudomonadati</taxon>
        <taxon>Bacteroidota</taxon>
        <taxon>Flavobacteriia</taxon>
        <taxon>Flavobacteriales</taxon>
        <taxon>Flavobacteriaceae</taxon>
        <taxon>Arenibacter</taxon>
    </lineage>
</organism>
<proteinExistence type="predicted"/>
<dbReference type="RefSeq" id="WP_251808553.1">
    <property type="nucleotide sequence ID" value="NZ_CP166679.1"/>
</dbReference>
<evidence type="ECO:0000256" key="4">
    <source>
        <dbReference type="ARBA" id="ARBA00023136"/>
    </source>
</evidence>
<keyword evidence="4 5" id="KW-0472">Membrane</keyword>
<reference evidence="7" key="1">
    <citation type="journal article" date="2019" name="Int. J. Syst. Evol. Microbiol.">
        <title>The Global Catalogue of Microorganisms (GCM) 10K type strain sequencing project: providing services to taxonomists for standard genome sequencing and annotation.</title>
        <authorList>
            <consortium name="The Broad Institute Genomics Platform"/>
            <consortium name="The Broad Institute Genome Sequencing Center for Infectious Disease"/>
            <person name="Wu L."/>
            <person name="Ma J."/>
        </authorList>
    </citation>
    <scope>NUCLEOTIDE SEQUENCE [LARGE SCALE GENOMIC DNA]</scope>
    <source>
        <strain evidence="7">KCTC 52924</strain>
    </source>
</reference>
<keyword evidence="3 5" id="KW-1133">Transmembrane helix</keyword>
<dbReference type="InterPro" id="IPR051423">
    <property type="entry name" value="CD225/Dispanin"/>
</dbReference>
<gene>
    <name evidence="6" type="ORF">ACFS1K_18055</name>
</gene>
<dbReference type="PANTHER" id="PTHR14948:SF25">
    <property type="entry name" value="DUF4190 DOMAIN-CONTAINING PROTEIN"/>
    <property type="match status" value="1"/>
</dbReference>
<feature type="transmembrane region" description="Helical" evidence="5">
    <location>
        <begin position="12"/>
        <end position="36"/>
    </location>
</feature>
<dbReference type="PANTHER" id="PTHR14948">
    <property type="entry name" value="NG5"/>
    <property type="match status" value="1"/>
</dbReference>
<evidence type="ECO:0000256" key="2">
    <source>
        <dbReference type="ARBA" id="ARBA00022692"/>
    </source>
</evidence>
<keyword evidence="2 5" id="KW-0812">Transmembrane</keyword>
<keyword evidence="7" id="KW-1185">Reference proteome</keyword>
<feature type="transmembrane region" description="Helical" evidence="5">
    <location>
        <begin position="60"/>
        <end position="87"/>
    </location>
</feature>
<accession>A0ABW5VN62</accession>
<comment type="subcellular location">
    <subcellularLocation>
        <location evidence="1">Membrane</location>
    </subcellularLocation>
</comment>
<comment type="caution">
    <text evidence="6">The sequence shown here is derived from an EMBL/GenBank/DDBJ whole genome shotgun (WGS) entry which is preliminary data.</text>
</comment>
<dbReference type="Pfam" id="PF04505">
    <property type="entry name" value="CD225"/>
    <property type="match status" value="1"/>
</dbReference>
<dbReference type="InterPro" id="IPR007593">
    <property type="entry name" value="CD225/Dispanin_fam"/>
</dbReference>
<evidence type="ECO:0000313" key="7">
    <source>
        <dbReference type="Proteomes" id="UP001597532"/>
    </source>
</evidence>
<name>A0ABW5VN62_9FLAO</name>
<protein>
    <submittedName>
        <fullName evidence="6">CD225/dispanin family protein</fullName>
    </submittedName>
</protein>
<sequence length="93" mass="10156">MENIQRPKPNNYLILAIFSTVLCCIIPGIVSIVHAAKVNEAYALENYEAAEKASKNAKTWALVSIGIAVFFWIIYIAIFGFAIIGGLMSSGDF</sequence>